<organism evidence="2 3">
    <name type="scientific">Paenibacillus glacialis</name>
    <dbReference type="NCBI Taxonomy" id="494026"/>
    <lineage>
        <taxon>Bacteria</taxon>
        <taxon>Bacillati</taxon>
        <taxon>Bacillota</taxon>
        <taxon>Bacilli</taxon>
        <taxon>Bacillales</taxon>
        <taxon>Paenibacillaceae</taxon>
        <taxon>Paenibacillus</taxon>
    </lineage>
</organism>
<feature type="chain" id="PRO_5007895771" evidence="1">
    <location>
        <begin position="33"/>
        <end position="337"/>
    </location>
</feature>
<sequence length="337" mass="37511">MKSLPSASKLLVVLISLHLLMPAVHTSSPVSAEGVTTAVLMNDNRSEDWALTMDKSISPAPSSLKTFSEAVVKQLSEQKVFSSWTHSELQYFPLGPGTHSWLVMVSQDQKELGYLIFTAKNTNTQEYILSEYGTSPSVPYDLMALHQTLAELDMISTSSSKHAHPTNIEPLYAPLLPLWKVSFGHQETLYLNALTMDVLPWDESHLKKLNQQTTELTDARFSSKDDSFTSSQVVSRKGQKDPLDNLMWITTTPLSVFSDLDFESYINKHHSLIFTSPNRNDDVGGPFAISGFQKWNSSQGETHPMVYAGTGLTGHRYVPFSILLNKGEFHAFPTVAK</sequence>
<reference evidence="2 3" key="1">
    <citation type="submission" date="2016-03" db="EMBL/GenBank/DDBJ databases">
        <title>Draft genome sequence of Paenibacillus glacialis DSM 22343.</title>
        <authorList>
            <person name="Shin S.-K."/>
            <person name="Yi H."/>
        </authorList>
    </citation>
    <scope>NUCLEOTIDE SEQUENCE [LARGE SCALE GENOMIC DNA]</scope>
    <source>
        <strain evidence="2 3">DSM 22343</strain>
    </source>
</reference>
<dbReference type="OrthoDB" id="2475185at2"/>
<proteinExistence type="predicted"/>
<dbReference type="STRING" id="494026.PGLA_25390"/>
<accession>A0A168BWD7</accession>
<protein>
    <submittedName>
        <fullName evidence="2">Uncharacterized protein</fullName>
    </submittedName>
</protein>
<dbReference type="AlphaFoldDB" id="A0A168BWD7"/>
<keyword evidence="3" id="KW-1185">Reference proteome</keyword>
<feature type="signal peptide" evidence="1">
    <location>
        <begin position="1"/>
        <end position="32"/>
    </location>
</feature>
<dbReference type="RefSeq" id="WP_068537998.1">
    <property type="nucleotide sequence ID" value="NZ_LVJH01000074.1"/>
</dbReference>
<gene>
    <name evidence="2" type="ORF">PGLA_25390</name>
</gene>
<evidence type="ECO:0000313" key="3">
    <source>
        <dbReference type="Proteomes" id="UP000076967"/>
    </source>
</evidence>
<comment type="caution">
    <text evidence="2">The sequence shown here is derived from an EMBL/GenBank/DDBJ whole genome shotgun (WGS) entry which is preliminary data.</text>
</comment>
<evidence type="ECO:0000256" key="1">
    <source>
        <dbReference type="SAM" id="SignalP"/>
    </source>
</evidence>
<name>A0A168BWD7_9BACL</name>
<evidence type="ECO:0000313" key="2">
    <source>
        <dbReference type="EMBL" id="OAB32834.1"/>
    </source>
</evidence>
<dbReference type="Proteomes" id="UP000076967">
    <property type="component" value="Unassembled WGS sequence"/>
</dbReference>
<dbReference type="EMBL" id="LVJH01000074">
    <property type="protein sequence ID" value="OAB32834.1"/>
    <property type="molecule type" value="Genomic_DNA"/>
</dbReference>
<keyword evidence="1" id="KW-0732">Signal</keyword>